<feature type="transmembrane region" description="Helical" evidence="6">
    <location>
        <begin position="128"/>
        <end position="150"/>
    </location>
</feature>
<accession>A0A5J4YZK6</accession>
<evidence type="ECO:0000256" key="4">
    <source>
        <dbReference type="ARBA" id="ARBA00022989"/>
    </source>
</evidence>
<keyword evidence="4 6" id="KW-1133">Transmembrane helix</keyword>
<protein>
    <submittedName>
        <fullName evidence="7">Tryptophan-rich sensory protein</fullName>
    </submittedName>
</protein>
<dbReference type="GO" id="GO:0033013">
    <property type="term" value="P:tetrapyrrole metabolic process"/>
    <property type="evidence" value="ECO:0007669"/>
    <property type="project" value="UniProtKB-ARBA"/>
</dbReference>
<dbReference type="Pfam" id="PF03073">
    <property type="entry name" value="TspO_MBR"/>
    <property type="match status" value="1"/>
</dbReference>
<reference evidence="8" key="1">
    <citation type="journal article" date="2019" name="Nat. Commun.">
        <title>Expansion of phycobilisome linker gene families in mesophilic red algae.</title>
        <authorList>
            <person name="Lee J."/>
            <person name="Kim D."/>
            <person name="Bhattacharya D."/>
            <person name="Yoon H.S."/>
        </authorList>
    </citation>
    <scope>NUCLEOTIDE SEQUENCE [LARGE SCALE GENOMIC DNA]</scope>
    <source>
        <strain evidence="8">CCMP 1328</strain>
    </source>
</reference>
<evidence type="ECO:0000256" key="3">
    <source>
        <dbReference type="ARBA" id="ARBA00022692"/>
    </source>
</evidence>
<dbReference type="EMBL" id="VRMN01000002">
    <property type="protein sequence ID" value="KAA8496430.1"/>
    <property type="molecule type" value="Genomic_DNA"/>
</dbReference>
<dbReference type="PANTHER" id="PTHR10057">
    <property type="entry name" value="PERIPHERAL-TYPE BENZODIAZEPINE RECEPTOR"/>
    <property type="match status" value="1"/>
</dbReference>
<evidence type="ECO:0000256" key="1">
    <source>
        <dbReference type="ARBA" id="ARBA00004141"/>
    </source>
</evidence>
<evidence type="ECO:0000313" key="8">
    <source>
        <dbReference type="Proteomes" id="UP000324585"/>
    </source>
</evidence>
<keyword evidence="8" id="KW-1185">Reference proteome</keyword>
<name>A0A5J4YZK6_PORPP</name>
<evidence type="ECO:0000256" key="2">
    <source>
        <dbReference type="ARBA" id="ARBA00007524"/>
    </source>
</evidence>
<keyword evidence="5 6" id="KW-0472">Membrane</keyword>
<evidence type="ECO:0000256" key="6">
    <source>
        <dbReference type="SAM" id="Phobius"/>
    </source>
</evidence>
<dbReference type="Gene3D" id="1.20.1260.100">
    <property type="entry name" value="TspO/MBR protein"/>
    <property type="match status" value="1"/>
</dbReference>
<comment type="caution">
    <text evidence="7">The sequence shown here is derived from an EMBL/GenBank/DDBJ whole genome shotgun (WGS) entry which is preliminary data.</text>
</comment>
<evidence type="ECO:0000313" key="7">
    <source>
        <dbReference type="EMBL" id="KAA8496430.1"/>
    </source>
</evidence>
<dbReference type="OMA" id="KPVWQPP"/>
<comment type="similarity">
    <text evidence="2">Belongs to the TspO/BZRP family.</text>
</comment>
<dbReference type="InterPro" id="IPR004307">
    <property type="entry name" value="TspO_MBR"/>
</dbReference>
<dbReference type="CDD" id="cd15904">
    <property type="entry name" value="TSPO_MBR"/>
    <property type="match status" value="1"/>
</dbReference>
<proteinExistence type="inferred from homology"/>
<feature type="transmembrane region" description="Helical" evidence="6">
    <location>
        <begin position="156"/>
        <end position="179"/>
    </location>
</feature>
<dbReference type="FunFam" id="1.20.1260.100:FF:000001">
    <property type="entry name" value="translocator protein 2"/>
    <property type="match status" value="1"/>
</dbReference>
<dbReference type="Proteomes" id="UP000324585">
    <property type="component" value="Unassembled WGS sequence"/>
</dbReference>
<evidence type="ECO:0000256" key="5">
    <source>
        <dbReference type="ARBA" id="ARBA00023136"/>
    </source>
</evidence>
<organism evidence="7 8">
    <name type="scientific">Porphyridium purpureum</name>
    <name type="common">Red alga</name>
    <name type="synonym">Porphyridium cruentum</name>
    <dbReference type="NCBI Taxonomy" id="35688"/>
    <lineage>
        <taxon>Eukaryota</taxon>
        <taxon>Rhodophyta</taxon>
        <taxon>Bangiophyceae</taxon>
        <taxon>Porphyridiales</taxon>
        <taxon>Porphyridiaceae</taxon>
        <taxon>Porphyridium</taxon>
    </lineage>
</organism>
<keyword evidence="3 6" id="KW-0812">Transmembrane</keyword>
<dbReference type="GO" id="GO:0016020">
    <property type="term" value="C:membrane"/>
    <property type="evidence" value="ECO:0007669"/>
    <property type="project" value="UniProtKB-SubCell"/>
</dbReference>
<dbReference type="InterPro" id="IPR038330">
    <property type="entry name" value="TspO/MBR-related_sf"/>
</dbReference>
<gene>
    <name evidence="7" type="ORF">FVE85_0159</name>
</gene>
<dbReference type="OrthoDB" id="8841220at2759"/>
<sequence length="181" mass="19437">MNLIARAMSAAEGAPGAGLLAAVAEPARTIALVGGAFGLAFVFPRVVPTGPNPATDDWYRALKKPVWQPPSWVFPAVWIPLKILQTAALTLVWKFTEKPLVPTLCYIVHVGLGSLWNYVFFGRRNMKASIGVMATFWVSLIVTAVSYGLAGADVAAYLLIPTGIWVTIAGALNTHTYILNK</sequence>
<dbReference type="PANTHER" id="PTHR10057:SF0">
    <property type="entry name" value="TRANSLOCATOR PROTEIN"/>
    <property type="match status" value="1"/>
</dbReference>
<comment type="subcellular location">
    <subcellularLocation>
        <location evidence="1">Membrane</location>
        <topology evidence="1">Multi-pass membrane protein</topology>
    </subcellularLocation>
</comment>
<feature type="transmembrane region" description="Helical" evidence="6">
    <location>
        <begin position="99"/>
        <end position="121"/>
    </location>
</feature>
<dbReference type="AlphaFoldDB" id="A0A5J4YZK6"/>